<dbReference type="EMBL" id="FNAK01000001">
    <property type="protein sequence ID" value="SDD28400.1"/>
    <property type="molecule type" value="Genomic_DNA"/>
</dbReference>
<evidence type="ECO:0000313" key="2">
    <source>
        <dbReference type="EMBL" id="SDD28400.1"/>
    </source>
</evidence>
<keyword evidence="1" id="KW-0812">Transmembrane</keyword>
<accession>A0A1G6TH47</accession>
<dbReference type="GO" id="GO:0016020">
    <property type="term" value="C:membrane"/>
    <property type="evidence" value="ECO:0007669"/>
    <property type="project" value="InterPro"/>
</dbReference>
<keyword evidence="1" id="KW-1133">Transmembrane helix</keyword>
<sequence length="158" mass="17028">MPLIIFLLILALPVAELAILIDIGEEIGALSTVALCILTAAVGLSIVKRQGIRVFQDMQAASRDGGALGASLVHGFFLAIAGVFLFIPGFMTDFVGALLLIPPVRLGLGKLGMAQFVVHRGASRPHETIIIEGEYWEERSEEDAAKARLREKDHPDNQ</sequence>
<evidence type="ECO:0000313" key="3">
    <source>
        <dbReference type="Proteomes" id="UP000183685"/>
    </source>
</evidence>
<feature type="transmembrane region" description="Helical" evidence="1">
    <location>
        <begin position="67"/>
        <end position="88"/>
    </location>
</feature>
<dbReference type="InterPro" id="IPR007313">
    <property type="entry name" value="FxsA"/>
</dbReference>
<dbReference type="OrthoDB" id="9792788at2"/>
<keyword evidence="1" id="KW-0472">Membrane</keyword>
<organism evidence="2 3">
    <name type="scientific">Kordiimonas lacus</name>
    <dbReference type="NCBI Taxonomy" id="637679"/>
    <lineage>
        <taxon>Bacteria</taxon>
        <taxon>Pseudomonadati</taxon>
        <taxon>Pseudomonadota</taxon>
        <taxon>Alphaproteobacteria</taxon>
        <taxon>Kordiimonadales</taxon>
        <taxon>Kordiimonadaceae</taxon>
        <taxon>Kordiimonas</taxon>
    </lineage>
</organism>
<dbReference type="STRING" id="637679.GCA_001550055_00654"/>
<feature type="transmembrane region" description="Helical" evidence="1">
    <location>
        <begin position="27"/>
        <end position="47"/>
    </location>
</feature>
<dbReference type="RefSeq" id="WP_074519243.1">
    <property type="nucleotide sequence ID" value="NZ_FNAK01000001.1"/>
</dbReference>
<name>A0A1G6TH47_9PROT</name>
<proteinExistence type="predicted"/>
<dbReference type="NCBIfam" id="NF008528">
    <property type="entry name" value="PRK11463.1-2"/>
    <property type="match status" value="1"/>
</dbReference>
<keyword evidence="3" id="KW-1185">Reference proteome</keyword>
<evidence type="ECO:0000256" key="1">
    <source>
        <dbReference type="SAM" id="Phobius"/>
    </source>
</evidence>
<dbReference type="AlphaFoldDB" id="A0A1G6TH47"/>
<reference evidence="2 3" key="1">
    <citation type="submission" date="2016-10" db="EMBL/GenBank/DDBJ databases">
        <authorList>
            <person name="de Groot N.N."/>
        </authorList>
    </citation>
    <scope>NUCLEOTIDE SEQUENCE [LARGE SCALE GENOMIC DNA]</scope>
    <source>
        <strain evidence="2 3">CGMCC 1.9109</strain>
    </source>
</reference>
<dbReference type="PANTHER" id="PTHR35335">
    <property type="entry name" value="UPF0716 PROTEIN FXSA"/>
    <property type="match status" value="1"/>
</dbReference>
<dbReference type="Proteomes" id="UP000183685">
    <property type="component" value="Unassembled WGS sequence"/>
</dbReference>
<dbReference type="Pfam" id="PF04186">
    <property type="entry name" value="FxsA"/>
    <property type="match status" value="1"/>
</dbReference>
<protein>
    <submittedName>
        <fullName evidence="2">UPF0716 protein FxsA</fullName>
    </submittedName>
</protein>
<gene>
    <name evidence="2" type="ORF">SAMN04488071_0235</name>
</gene>
<dbReference type="PANTHER" id="PTHR35335:SF1">
    <property type="entry name" value="UPF0716 PROTEIN FXSA"/>
    <property type="match status" value="1"/>
</dbReference>